<dbReference type="EMBL" id="LCAB01000007">
    <property type="protein sequence ID" value="KKR83221.1"/>
    <property type="molecule type" value="Genomic_DNA"/>
</dbReference>
<protein>
    <submittedName>
        <fullName evidence="3">Cell envelope-related transcriptional attenuator</fullName>
    </submittedName>
</protein>
<name>A0A0G0U7N9_9BACT</name>
<dbReference type="AlphaFoldDB" id="A0A0G0U7N9"/>
<proteinExistence type="predicted"/>
<evidence type="ECO:0000313" key="3">
    <source>
        <dbReference type="EMBL" id="KKR83221.1"/>
    </source>
</evidence>
<dbReference type="Proteomes" id="UP000034601">
    <property type="component" value="Unassembled WGS sequence"/>
</dbReference>
<dbReference type="InterPro" id="IPR027381">
    <property type="entry name" value="LytR/CpsA/Psr_C"/>
</dbReference>
<sequence>MFRSSYWAIIPLLIIGGMLLWGVFIYEAGDKKEIKVELIPVTATPIPSLSPVPQEASPTPQLVLSQYKIKVLNGSGRKGEAAKTGEILEAAGFSVSAIGNNDTSNYKTTLIQVTKEVPEEFITKLEEVLGKELVLAAKVEVVSEVDNPVTVIVGRGKRR</sequence>
<evidence type="ECO:0000259" key="2">
    <source>
        <dbReference type="Pfam" id="PF13399"/>
    </source>
</evidence>
<keyword evidence="1" id="KW-1133">Transmembrane helix</keyword>
<keyword evidence="1" id="KW-0472">Membrane</keyword>
<evidence type="ECO:0000256" key="1">
    <source>
        <dbReference type="SAM" id="Phobius"/>
    </source>
</evidence>
<gene>
    <name evidence="3" type="ORF">UU29_C0007G0091</name>
</gene>
<dbReference type="Pfam" id="PF13399">
    <property type="entry name" value="LytR_C"/>
    <property type="match status" value="1"/>
</dbReference>
<feature type="domain" description="LytR/CpsA/Psr regulator C-terminal" evidence="2">
    <location>
        <begin position="66"/>
        <end position="155"/>
    </location>
</feature>
<comment type="caution">
    <text evidence="3">The sequence shown here is derived from an EMBL/GenBank/DDBJ whole genome shotgun (WGS) entry which is preliminary data.</text>
</comment>
<feature type="transmembrane region" description="Helical" evidence="1">
    <location>
        <begin position="6"/>
        <end position="26"/>
    </location>
</feature>
<evidence type="ECO:0000313" key="4">
    <source>
        <dbReference type="Proteomes" id="UP000034601"/>
    </source>
</evidence>
<reference evidence="3 4" key="1">
    <citation type="journal article" date="2015" name="Nature">
        <title>rRNA introns, odd ribosomes, and small enigmatic genomes across a large radiation of phyla.</title>
        <authorList>
            <person name="Brown C.T."/>
            <person name="Hug L.A."/>
            <person name="Thomas B.C."/>
            <person name="Sharon I."/>
            <person name="Castelle C.J."/>
            <person name="Singh A."/>
            <person name="Wilkins M.J."/>
            <person name="Williams K.H."/>
            <person name="Banfield J.F."/>
        </authorList>
    </citation>
    <scope>NUCLEOTIDE SEQUENCE [LARGE SCALE GENOMIC DNA]</scope>
</reference>
<keyword evidence="1" id="KW-0812">Transmembrane</keyword>
<dbReference type="Gene3D" id="3.30.70.2390">
    <property type="match status" value="1"/>
</dbReference>
<accession>A0A0G0U7N9</accession>
<organism evidence="3 4">
    <name type="scientific">Candidatus Daviesbacteria bacterium GW2011_GWA2_40_9</name>
    <dbReference type="NCBI Taxonomy" id="1618424"/>
    <lineage>
        <taxon>Bacteria</taxon>
        <taxon>Candidatus Daviesiibacteriota</taxon>
    </lineage>
</organism>